<proteinExistence type="predicted"/>
<geneLocation type="plasmid" evidence="2 3">
    <name>unnamed1</name>
</geneLocation>
<dbReference type="Pfam" id="PF01526">
    <property type="entry name" value="DDE_Tnp_Tn3"/>
    <property type="match status" value="1"/>
</dbReference>
<sequence>MLPKLLDEGYSFDESSASRQVWGAPDPTGLEPACHHWSSPAPCPLTCQRASSAPISYAAMSVAKLLKFDLCPQLAGLPDCKIWLPRGMEVRDGLEKVAFANVNVKAIRDGWDDMLRLVASIMTGKVTVSWALARNGSAAAGDRLYRALDHYGRLLRSVFLCDYFTNDAFRREIHTLLKRGESVLKLQEVIKRLRANGQPSRTTWCASSVQYSSATSTSAAP</sequence>
<feature type="domain" description="Tn3 transposase DDE" evidence="1">
    <location>
        <begin position="55"/>
        <end position="194"/>
    </location>
</feature>
<keyword evidence="3" id="KW-1185">Reference proteome</keyword>
<reference evidence="2 3" key="1">
    <citation type="submission" date="2023-10" db="EMBL/GenBank/DDBJ databases">
        <title>Bacteria for the degradation of biodegradable plastic PBAT(Polybutylene adipate terephthalate).</title>
        <authorList>
            <person name="Weon H.-Y."/>
            <person name="Yeon J."/>
        </authorList>
    </citation>
    <scope>NUCLEOTIDE SEQUENCE [LARGE SCALE GENOMIC DNA]</scope>
    <source>
        <strain evidence="2 3">SBD 7-3</strain>
        <plasmid evidence="2 3">unnamed1</plasmid>
    </source>
</reference>
<dbReference type="EMBL" id="CP136337">
    <property type="protein sequence ID" value="WOB11300.1"/>
    <property type="molecule type" value="Genomic_DNA"/>
</dbReference>
<evidence type="ECO:0000259" key="1">
    <source>
        <dbReference type="Pfam" id="PF01526"/>
    </source>
</evidence>
<dbReference type="InterPro" id="IPR002513">
    <property type="entry name" value="Tn3_Tnp_DDE_dom"/>
</dbReference>
<evidence type="ECO:0000313" key="2">
    <source>
        <dbReference type="EMBL" id="WOB11300.1"/>
    </source>
</evidence>
<dbReference type="Proteomes" id="UP001303946">
    <property type="component" value="Plasmid unnamed1"/>
</dbReference>
<evidence type="ECO:0000313" key="3">
    <source>
        <dbReference type="Proteomes" id="UP001303946"/>
    </source>
</evidence>
<dbReference type="RefSeq" id="WP_316704534.1">
    <property type="nucleotide sequence ID" value="NZ_CP136337.1"/>
</dbReference>
<name>A0ABZ0D2E0_9BURK</name>
<gene>
    <name evidence="2" type="ORF">RXV79_26615</name>
</gene>
<keyword evidence="2" id="KW-0614">Plasmid</keyword>
<organism evidence="2 3">
    <name type="scientific">Piscinibacter gummiphilus</name>
    <dbReference type="NCBI Taxonomy" id="946333"/>
    <lineage>
        <taxon>Bacteria</taxon>
        <taxon>Pseudomonadati</taxon>
        <taxon>Pseudomonadota</taxon>
        <taxon>Betaproteobacteria</taxon>
        <taxon>Burkholderiales</taxon>
        <taxon>Sphaerotilaceae</taxon>
        <taxon>Piscinibacter</taxon>
    </lineage>
</organism>
<protein>
    <submittedName>
        <fullName evidence="2">Tn3 family transposase</fullName>
    </submittedName>
</protein>
<accession>A0ABZ0D2E0</accession>